<reference evidence="10" key="1">
    <citation type="submission" date="2020-06" db="EMBL/GenBank/DDBJ databases">
        <title>Draft genome of Bugula neritina, a colonial animal packing powerful symbionts and potential medicines.</title>
        <authorList>
            <person name="Rayko M."/>
        </authorList>
    </citation>
    <scope>NUCLEOTIDE SEQUENCE [LARGE SCALE GENOMIC DNA]</scope>
    <source>
        <strain evidence="10">Kwan_BN1</strain>
    </source>
</reference>
<keyword evidence="11" id="KW-1185">Reference proteome</keyword>
<dbReference type="AlphaFoldDB" id="A0A7J7JW77"/>
<feature type="region of interest" description="Disordered" evidence="9">
    <location>
        <begin position="81"/>
        <end position="100"/>
    </location>
</feature>
<evidence type="ECO:0000256" key="9">
    <source>
        <dbReference type="SAM" id="MobiDB-lite"/>
    </source>
</evidence>
<protein>
    <recommendedName>
        <fullName evidence="7">Small ribosomal subunit protein mS31</fullName>
    </recommendedName>
    <alternativeName>
        <fullName evidence="8">28S ribosomal protein S31, mitochondrial</fullName>
    </alternativeName>
</protein>
<dbReference type="EMBL" id="VXIV02001806">
    <property type="protein sequence ID" value="KAF6029598.1"/>
    <property type="molecule type" value="Genomic_DNA"/>
</dbReference>
<evidence type="ECO:0000313" key="11">
    <source>
        <dbReference type="Proteomes" id="UP000593567"/>
    </source>
</evidence>
<evidence type="ECO:0000256" key="7">
    <source>
        <dbReference type="ARBA" id="ARBA00035133"/>
    </source>
</evidence>
<dbReference type="Proteomes" id="UP000593567">
    <property type="component" value="Unassembled WGS sequence"/>
</dbReference>
<organism evidence="10 11">
    <name type="scientific">Bugula neritina</name>
    <name type="common">Brown bryozoan</name>
    <name type="synonym">Sertularia neritina</name>
    <dbReference type="NCBI Taxonomy" id="10212"/>
    <lineage>
        <taxon>Eukaryota</taxon>
        <taxon>Metazoa</taxon>
        <taxon>Spiralia</taxon>
        <taxon>Lophotrochozoa</taxon>
        <taxon>Bryozoa</taxon>
        <taxon>Gymnolaemata</taxon>
        <taxon>Cheilostomatida</taxon>
        <taxon>Flustrina</taxon>
        <taxon>Buguloidea</taxon>
        <taxon>Bugulidae</taxon>
        <taxon>Bugula</taxon>
    </lineage>
</organism>
<dbReference type="OrthoDB" id="5989925at2759"/>
<accession>A0A7J7JW77</accession>
<keyword evidence="5" id="KW-0496">Mitochondrion</keyword>
<comment type="caution">
    <text evidence="10">The sequence shown here is derived from an EMBL/GenBank/DDBJ whole genome shotgun (WGS) entry which is preliminary data.</text>
</comment>
<evidence type="ECO:0000256" key="4">
    <source>
        <dbReference type="ARBA" id="ARBA00022980"/>
    </source>
</evidence>
<keyword evidence="4" id="KW-0689">Ribosomal protein</keyword>
<dbReference type="GO" id="GO:0005763">
    <property type="term" value="C:mitochondrial small ribosomal subunit"/>
    <property type="evidence" value="ECO:0007669"/>
    <property type="project" value="InterPro"/>
</dbReference>
<comment type="similarity">
    <text evidence="2">Belongs to the mitochondrion-specific ribosomal protein mS31 family.</text>
</comment>
<gene>
    <name evidence="10" type="ORF">EB796_012093</name>
</gene>
<evidence type="ECO:0000256" key="8">
    <source>
        <dbReference type="ARBA" id="ARBA00035363"/>
    </source>
</evidence>
<dbReference type="PANTHER" id="PTHR13231">
    <property type="entry name" value="MITOCHONDRIAL RIBOSOMAL PROTEIN S31"/>
    <property type="match status" value="1"/>
</dbReference>
<evidence type="ECO:0000256" key="2">
    <source>
        <dbReference type="ARBA" id="ARBA00011057"/>
    </source>
</evidence>
<dbReference type="Pfam" id="PF15433">
    <property type="entry name" value="MRP-S31"/>
    <property type="match status" value="1"/>
</dbReference>
<dbReference type="GO" id="GO:0003735">
    <property type="term" value="F:structural constituent of ribosome"/>
    <property type="evidence" value="ECO:0007669"/>
    <property type="project" value="InterPro"/>
</dbReference>
<dbReference type="InterPro" id="IPR026299">
    <property type="entry name" value="MRP-S31"/>
</dbReference>
<dbReference type="PANTHER" id="PTHR13231:SF3">
    <property type="entry name" value="SMALL RIBOSOMAL SUBUNIT PROTEIN MS31"/>
    <property type="match status" value="1"/>
</dbReference>
<name>A0A7J7JW77_BUGNE</name>
<evidence type="ECO:0000256" key="3">
    <source>
        <dbReference type="ARBA" id="ARBA00022946"/>
    </source>
</evidence>
<evidence type="ECO:0000256" key="1">
    <source>
        <dbReference type="ARBA" id="ARBA00004173"/>
    </source>
</evidence>
<evidence type="ECO:0000313" key="10">
    <source>
        <dbReference type="EMBL" id="KAF6029598.1"/>
    </source>
</evidence>
<sequence>MVRVVYGKLSDGDLLAGVEPLHIFNPQKWTEANLGDPIPMPDTWKKQFETQLEESKFFPHNAFEEMIQWTEEGKLWKFPIDNEQGMDEEHNTRRSTSTSS</sequence>
<evidence type="ECO:0000256" key="5">
    <source>
        <dbReference type="ARBA" id="ARBA00023128"/>
    </source>
</evidence>
<comment type="subcellular location">
    <subcellularLocation>
        <location evidence="1">Mitochondrion</location>
    </subcellularLocation>
</comment>
<evidence type="ECO:0000256" key="6">
    <source>
        <dbReference type="ARBA" id="ARBA00023274"/>
    </source>
</evidence>
<proteinExistence type="inferred from homology"/>
<keyword evidence="3" id="KW-0809">Transit peptide</keyword>
<keyword evidence="6" id="KW-0687">Ribonucleoprotein</keyword>